<dbReference type="InterPro" id="IPR027806">
    <property type="entry name" value="HARBI1_dom"/>
</dbReference>
<evidence type="ECO:0000256" key="4">
    <source>
        <dbReference type="ARBA" id="ARBA00022722"/>
    </source>
</evidence>
<feature type="domain" description="DDE Tnp4" evidence="10">
    <location>
        <begin position="277"/>
        <end position="419"/>
    </location>
</feature>
<feature type="transmembrane region" description="Helical" evidence="9">
    <location>
        <begin position="41"/>
        <end position="63"/>
    </location>
</feature>
<evidence type="ECO:0000256" key="9">
    <source>
        <dbReference type="SAM" id="Phobius"/>
    </source>
</evidence>
<evidence type="ECO:0000256" key="1">
    <source>
        <dbReference type="ARBA" id="ARBA00001968"/>
    </source>
</evidence>
<comment type="caution">
    <text evidence="11">The sequence shown here is derived from an EMBL/GenBank/DDBJ whole genome shotgun (WGS) entry which is preliminary data.</text>
</comment>
<dbReference type="PANTHER" id="PTHR22930:SF190">
    <property type="entry name" value="OS06G0164500 PROTEIN"/>
    <property type="match status" value="1"/>
</dbReference>
<name>A0AAD7KUI5_QUISA</name>
<sequence length="472" mass="52043">MSVALFQRFNLPRRRYLDFREEEIPSTFHHFRQRKMEPKKLAALLSSLIAQILLLILLLFPSSTSLSLPSTSNSNSDFDSNSYANIFPLIIHHFLLSQEIAASLSLVSISRKRKRAHLSEPDSEPINEGRGEEGPSGHQVQLALPRSPDSFKNSFKMSSSTFEWLSGLLEPLLECRDPVGLLPLNFSAGIRLGIGLFRLANGCEYSKISKQFGVSESAARFCVKQLCRVLCTNFRFWVAFPSPNELKSVSDGFESISGLPNCCGVIASAGFNIVNKEKSCEDSIAAQIVVDSTSKILNIVAGFHGNQSNLNVLKSSTLYKDVKEGRLLNSPPVFVNGVAINQYLIGDAGYPLLPWLMVPFLEIQPGSFEEKFNAAHNLMLLPALQTIASLKNWGILGQPIQEELNIGVAYIGACSILHNMLLMREDFSALSGVSGERPCHQSFQYSGDTRLDDSSGVRKALVVRSTLATRAK</sequence>
<keyword evidence="7" id="KW-0539">Nucleus</keyword>
<dbReference type="PANTHER" id="PTHR22930">
    <property type="match status" value="1"/>
</dbReference>
<dbReference type="GO" id="GO:0016787">
    <property type="term" value="F:hydrolase activity"/>
    <property type="evidence" value="ECO:0007669"/>
    <property type="project" value="UniProtKB-KW"/>
</dbReference>
<dbReference type="EMBL" id="JARAOO010000013">
    <property type="protein sequence ID" value="KAJ7946070.1"/>
    <property type="molecule type" value="Genomic_DNA"/>
</dbReference>
<evidence type="ECO:0000256" key="6">
    <source>
        <dbReference type="ARBA" id="ARBA00022801"/>
    </source>
</evidence>
<evidence type="ECO:0000256" key="2">
    <source>
        <dbReference type="ARBA" id="ARBA00004123"/>
    </source>
</evidence>
<dbReference type="GO" id="GO:0005634">
    <property type="term" value="C:nucleus"/>
    <property type="evidence" value="ECO:0007669"/>
    <property type="project" value="UniProtKB-SubCell"/>
</dbReference>
<keyword evidence="6" id="KW-0378">Hydrolase</keyword>
<dbReference type="AlphaFoldDB" id="A0AAD7KUI5"/>
<keyword evidence="9" id="KW-0472">Membrane</keyword>
<evidence type="ECO:0000313" key="12">
    <source>
        <dbReference type="Proteomes" id="UP001163823"/>
    </source>
</evidence>
<dbReference type="GO" id="GO:0004518">
    <property type="term" value="F:nuclease activity"/>
    <property type="evidence" value="ECO:0007669"/>
    <property type="project" value="UniProtKB-KW"/>
</dbReference>
<comment type="subcellular location">
    <subcellularLocation>
        <location evidence="2">Nucleus</location>
    </subcellularLocation>
</comment>
<evidence type="ECO:0000256" key="7">
    <source>
        <dbReference type="ARBA" id="ARBA00023242"/>
    </source>
</evidence>
<organism evidence="11 12">
    <name type="scientific">Quillaja saponaria</name>
    <name type="common">Soap bark tree</name>
    <dbReference type="NCBI Taxonomy" id="32244"/>
    <lineage>
        <taxon>Eukaryota</taxon>
        <taxon>Viridiplantae</taxon>
        <taxon>Streptophyta</taxon>
        <taxon>Embryophyta</taxon>
        <taxon>Tracheophyta</taxon>
        <taxon>Spermatophyta</taxon>
        <taxon>Magnoliopsida</taxon>
        <taxon>eudicotyledons</taxon>
        <taxon>Gunneridae</taxon>
        <taxon>Pentapetalae</taxon>
        <taxon>rosids</taxon>
        <taxon>fabids</taxon>
        <taxon>Fabales</taxon>
        <taxon>Quillajaceae</taxon>
        <taxon>Quillaja</taxon>
    </lineage>
</organism>
<comment type="similarity">
    <text evidence="3">Belongs to the HARBI1 family.</text>
</comment>
<keyword evidence="4" id="KW-0540">Nuclease</keyword>
<proteinExistence type="inferred from homology"/>
<evidence type="ECO:0000256" key="8">
    <source>
        <dbReference type="SAM" id="MobiDB-lite"/>
    </source>
</evidence>
<dbReference type="Proteomes" id="UP001163823">
    <property type="component" value="Chromosome 13"/>
</dbReference>
<keyword evidence="9" id="KW-0812">Transmembrane</keyword>
<protein>
    <submittedName>
        <fullName evidence="11">Harbinger transposase-derived nuclease</fullName>
    </submittedName>
</protein>
<feature type="region of interest" description="Disordered" evidence="8">
    <location>
        <begin position="117"/>
        <end position="140"/>
    </location>
</feature>
<keyword evidence="5" id="KW-0479">Metal-binding</keyword>
<keyword evidence="9" id="KW-1133">Transmembrane helix</keyword>
<gene>
    <name evidence="11" type="ORF">O6P43_031043</name>
</gene>
<evidence type="ECO:0000313" key="11">
    <source>
        <dbReference type="EMBL" id="KAJ7946070.1"/>
    </source>
</evidence>
<dbReference type="Pfam" id="PF13359">
    <property type="entry name" value="DDE_Tnp_4"/>
    <property type="match status" value="1"/>
</dbReference>
<accession>A0AAD7KUI5</accession>
<evidence type="ECO:0000256" key="5">
    <source>
        <dbReference type="ARBA" id="ARBA00022723"/>
    </source>
</evidence>
<reference evidence="11" key="1">
    <citation type="journal article" date="2023" name="Science">
        <title>Elucidation of the pathway for biosynthesis of saponin adjuvants from the soapbark tree.</title>
        <authorList>
            <person name="Reed J."/>
            <person name="Orme A."/>
            <person name="El-Demerdash A."/>
            <person name="Owen C."/>
            <person name="Martin L.B.B."/>
            <person name="Misra R.C."/>
            <person name="Kikuchi S."/>
            <person name="Rejzek M."/>
            <person name="Martin A.C."/>
            <person name="Harkess A."/>
            <person name="Leebens-Mack J."/>
            <person name="Louveau T."/>
            <person name="Stephenson M.J."/>
            <person name="Osbourn A."/>
        </authorList>
    </citation>
    <scope>NUCLEOTIDE SEQUENCE</scope>
    <source>
        <strain evidence="11">S10</strain>
    </source>
</reference>
<evidence type="ECO:0000256" key="3">
    <source>
        <dbReference type="ARBA" id="ARBA00006958"/>
    </source>
</evidence>
<dbReference type="InterPro" id="IPR045249">
    <property type="entry name" value="HARBI1-like"/>
</dbReference>
<dbReference type="KEGG" id="qsa:O6P43_031043"/>
<comment type="cofactor">
    <cofactor evidence="1">
        <name>a divalent metal cation</name>
        <dbReference type="ChEBI" id="CHEBI:60240"/>
    </cofactor>
</comment>
<evidence type="ECO:0000259" key="10">
    <source>
        <dbReference type="Pfam" id="PF13359"/>
    </source>
</evidence>
<keyword evidence="12" id="KW-1185">Reference proteome</keyword>
<dbReference type="GO" id="GO:0046872">
    <property type="term" value="F:metal ion binding"/>
    <property type="evidence" value="ECO:0007669"/>
    <property type="project" value="UniProtKB-KW"/>
</dbReference>